<evidence type="ECO:0000313" key="3">
    <source>
        <dbReference type="Proteomes" id="UP000003250"/>
    </source>
</evidence>
<dbReference type="PATRIC" id="fig|1107882.3.peg.5252"/>
<dbReference type="OrthoDB" id="8242967at2"/>
<gene>
    <name evidence="2" type="ORF">MAXJ12_27128</name>
</gene>
<dbReference type="EMBL" id="AHAM01000238">
    <property type="protein sequence ID" value="EHK54043.1"/>
    <property type="molecule type" value="Genomic_DNA"/>
</dbReference>
<dbReference type="InterPro" id="IPR054189">
    <property type="entry name" value="DUF6894"/>
</dbReference>
<dbReference type="Pfam" id="PF21834">
    <property type="entry name" value="DUF6894"/>
    <property type="match status" value="1"/>
</dbReference>
<protein>
    <recommendedName>
        <fullName evidence="1">DUF6894 domain-containing protein</fullName>
    </recommendedName>
</protein>
<dbReference type="AlphaFoldDB" id="H0HYZ1"/>
<organism evidence="2 3">
    <name type="scientific">Mesorhizobium alhagi CCNWXJ12-2</name>
    <dbReference type="NCBI Taxonomy" id="1107882"/>
    <lineage>
        <taxon>Bacteria</taxon>
        <taxon>Pseudomonadati</taxon>
        <taxon>Pseudomonadota</taxon>
        <taxon>Alphaproteobacteria</taxon>
        <taxon>Hyphomicrobiales</taxon>
        <taxon>Phyllobacteriaceae</taxon>
        <taxon>Allomesorhizobium</taxon>
    </lineage>
</organism>
<proteinExistence type="predicted"/>
<keyword evidence="3" id="KW-1185">Reference proteome</keyword>
<evidence type="ECO:0000313" key="2">
    <source>
        <dbReference type="EMBL" id="EHK54043.1"/>
    </source>
</evidence>
<dbReference type="Proteomes" id="UP000003250">
    <property type="component" value="Unassembled WGS sequence"/>
</dbReference>
<dbReference type="RefSeq" id="WP_008838998.1">
    <property type="nucleotide sequence ID" value="NZ_AHAM01000238.1"/>
</dbReference>
<feature type="domain" description="DUF6894" evidence="1">
    <location>
        <begin position="3"/>
        <end position="72"/>
    </location>
</feature>
<sequence>MALYYFDVRDNDRLFPDDEGTRLAGGLNAARAEAFAALADYVREIAPPDRRCCLAIEVRDEHSQPILKATMTFEFELIGRQI</sequence>
<reference evidence="2 3" key="1">
    <citation type="journal article" date="2012" name="J. Bacteriol.">
        <title>Draft Genome Sequence of Mesorhizobium alhagi CCNWXJ12-2T, a Novel Salt-Resistant Species Isolated from the Desert of Northwestern China.</title>
        <authorList>
            <person name="Zhou M."/>
            <person name="Chen W."/>
            <person name="Chen H."/>
            <person name="Wei G."/>
        </authorList>
    </citation>
    <scope>NUCLEOTIDE SEQUENCE [LARGE SCALE GENOMIC DNA]</scope>
    <source>
        <strain evidence="2 3">CCNWXJ12-2</strain>
    </source>
</reference>
<accession>H0HYZ1</accession>
<name>H0HYZ1_9HYPH</name>
<evidence type="ECO:0000259" key="1">
    <source>
        <dbReference type="Pfam" id="PF21834"/>
    </source>
</evidence>